<evidence type="ECO:0000313" key="3">
    <source>
        <dbReference type="EMBL" id="GKT36076.1"/>
    </source>
</evidence>
<feature type="compositionally biased region" description="Basic and acidic residues" evidence="1">
    <location>
        <begin position="715"/>
        <end position="725"/>
    </location>
</feature>
<evidence type="ECO:0000313" key="4">
    <source>
        <dbReference type="Proteomes" id="UP001057375"/>
    </source>
</evidence>
<organism evidence="3 4">
    <name type="scientific">Aduncisulcus paluster</name>
    <dbReference type="NCBI Taxonomy" id="2918883"/>
    <lineage>
        <taxon>Eukaryota</taxon>
        <taxon>Metamonada</taxon>
        <taxon>Carpediemonas-like organisms</taxon>
        <taxon>Aduncisulcus</taxon>
    </lineage>
</organism>
<dbReference type="Pfam" id="PF08457">
    <property type="entry name" value="Sfi1"/>
    <property type="match status" value="2"/>
</dbReference>
<dbReference type="Proteomes" id="UP001057375">
    <property type="component" value="Unassembled WGS sequence"/>
</dbReference>
<sequence>MHNDLVVCDVFRFWLKKTRIRQGLRSLTKKTRIDFRIFRFWKAISVLHREQWKIASEFYLDTLKTRLRDSLRTWRFMADAAVSVAYVTKRSGLMLQKKWLSIWLFSTRKKHRERERVDELGKKFIQDKIRALLFVWKEQAKWFRELRDGYTIISEKNDSILLTKCVNIWKHSAKYQARLNSCSLKVFQNRLFSLLSKWREKTFLRQAEKKKVIESRNRLQQGIRRRYFLAWKGLSSLISTQNQAAYTYNAIRCIKSMKRILHIWHQGTIQRFEMKQRINTISSKHSGLVLGKTLSFWKDKARKSRHLRHSLVYFSKKATINICKKTFKQIKTDYFLRINSKRLLFQRILNIWHKKTQYIRQIRSAETIVSSKRNISLMFQLFTYIKIKTLRFNAIRTTCERLFSLNIAHPLLSHSIEHWVKKIRTSHDLYKVMSVKVQNSLIRRAFICLTLMAKQSLRNKVRTLRIQTYQNHRIIQSSLSLWRYRVRLCLFERDIYIADGVAGVKFCLKLWKWLSRTKIAIMSQNSEVVSQYVDNRLLKQSFNHWIGNIRLFLHSQMLENRAKDHYNHHLVKTAFSSLHIHNSTTKRLRIEARMRGMCNRFIRRHESVRNRRICAKIFKLWCKKVKLLTDQKHSDEKWLQAVQFHQNQMKKKCFSAWRIYVTGSCWRSSHHSIVRTPSIVFRQTMPIPAVSQRVTARAISESLESSSYGHSSFKGSDHPSSEEVPRIWNPDDDTIYE</sequence>
<accession>A0ABQ5KVM6</accession>
<feature type="domain" description="Sfi1 spindle body" evidence="2">
    <location>
        <begin position="94"/>
        <end position="335"/>
    </location>
</feature>
<proteinExistence type="predicted"/>
<feature type="domain" description="Sfi1 spindle body" evidence="2">
    <location>
        <begin position="341"/>
        <end position="658"/>
    </location>
</feature>
<reference evidence="3" key="1">
    <citation type="submission" date="2022-03" db="EMBL/GenBank/DDBJ databases">
        <title>Draft genome sequence of Aduncisulcus paluster, a free-living microaerophilic Fornicata.</title>
        <authorList>
            <person name="Yuyama I."/>
            <person name="Kume K."/>
            <person name="Tamura T."/>
            <person name="Inagaki Y."/>
            <person name="Hashimoto T."/>
        </authorList>
    </citation>
    <scope>NUCLEOTIDE SEQUENCE</scope>
    <source>
        <strain evidence="3">NY0171</strain>
    </source>
</reference>
<name>A0ABQ5KVM6_9EUKA</name>
<keyword evidence="4" id="KW-1185">Reference proteome</keyword>
<evidence type="ECO:0000256" key="1">
    <source>
        <dbReference type="SAM" id="MobiDB-lite"/>
    </source>
</evidence>
<protein>
    <recommendedName>
        <fullName evidence="2">Sfi1 spindle body domain-containing protein</fullName>
    </recommendedName>
</protein>
<feature type="compositionally biased region" description="Low complexity" evidence="1">
    <location>
        <begin position="704"/>
        <end position="714"/>
    </location>
</feature>
<feature type="region of interest" description="Disordered" evidence="1">
    <location>
        <begin position="704"/>
        <end position="737"/>
    </location>
</feature>
<dbReference type="EMBL" id="BQXS01011136">
    <property type="protein sequence ID" value="GKT36076.1"/>
    <property type="molecule type" value="Genomic_DNA"/>
</dbReference>
<comment type="caution">
    <text evidence="3">The sequence shown here is derived from an EMBL/GenBank/DDBJ whole genome shotgun (WGS) entry which is preliminary data.</text>
</comment>
<evidence type="ECO:0000259" key="2">
    <source>
        <dbReference type="Pfam" id="PF08457"/>
    </source>
</evidence>
<dbReference type="InterPro" id="IPR013665">
    <property type="entry name" value="Sfi1_dom"/>
</dbReference>
<gene>
    <name evidence="3" type="ORF">ADUPG1_009106</name>
</gene>